<dbReference type="AlphaFoldDB" id="A0A411HI01"/>
<dbReference type="PANTHER" id="PTHR35585:SF1">
    <property type="entry name" value="HHE DOMAIN PROTEIN (AFU_ORTHOLOGUE AFUA_4G00730)"/>
    <property type="match status" value="1"/>
</dbReference>
<dbReference type="KEGG" id="xbc:ELE36_07080"/>
<gene>
    <name evidence="2" type="ORF">ELE36_07080</name>
</gene>
<dbReference type="Gene3D" id="1.20.120.520">
    <property type="entry name" value="nmb1532 protein domain like"/>
    <property type="match status" value="1"/>
</dbReference>
<organism evidence="2 3">
    <name type="scientific">Pseudolysobacter antarcticus</name>
    <dbReference type="NCBI Taxonomy" id="2511995"/>
    <lineage>
        <taxon>Bacteria</taxon>
        <taxon>Pseudomonadati</taxon>
        <taxon>Pseudomonadota</taxon>
        <taxon>Gammaproteobacteria</taxon>
        <taxon>Lysobacterales</taxon>
        <taxon>Rhodanobacteraceae</taxon>
        <taxon>Pseudolysobacter</taxon>
    </lineage>
</organism>
<dbReference type="RefSeq" id="WP_129832405.1">
    <property type="nucleotide sequence ID" value="NZ_CP035704.1"/>
</dbReference>
<sequence length="159" mass="17483">MPAVKKAPAKKTVHPDAIQLLKADHAAVSEMFDKYEAARSASVKEKLSAKICKALEVHTQIEEEIFYPALRNAKGTEAINDLLDEADVEHDGAKKLISEIEASQVGADLYDARIKVLSEYIRHHVKEETTRVFPAARKAGLDLLALGNQLAARKKELGV</sequence>
<proteinExistence type="predicted"/>
<dbReference type="Proteomes" id="UP000291562">
    <property type="component" value="Chromosome"/>
</dbReference>
<protein>
    <submittedName>
        <fullName evidence="2">Hemerythrin domain-containing protein</fullName>
    </submittedName>
</protein>
<name>A0A411HI01_9GAMM</name>
<accession>A0A411HI01</accession>
<dbReference type="CDD" id="cd12108">
    <property type="entry name" value="Hr-like"/>
    <property type="match status" value="1"/>
</dbReference>
<keyword evidence="3" id="KW-1185">Reference proteome</keyword>
<dbReference type="PANTHER" id="PTHR35585">
    <property type="entry name" value="HHE DOMAIN PROTEIN (AFU_ORTHOLOGUE AFUA_4G00730)"/>
    <property type="match status" value="1"/>
</dbReference>
<dbReference type="EMBL" id="CP035704">
    <property type="protein sequence ID" value="QBB70146.1"/>
    <property type="molecule type" value="Genomic_DNA"/>
</dbReference>
<dbReference type="OrthoDB" id="9793637at2"/>
<evidence type="ECO:0000259" key="1">
    <source>
        <dbReference type="Pfam" id="PF01814"/>
    </source>
</evidence>
<feature type="domain" description="Hemerythrin-like" evidence="1">
    <location>
        <begin position="17"/>
        <end position="136"/>
    </location>
</feature>
<reference evidence="2 3" key="1">
    <citation type="submission" date="2019-01" db="EMBL/GenBank/DDBJ databases">
        <title>Pseudolysobacter antarctica gen. nov., sp. nov., isolated from Fildes Peninsula, Antarctica.</title>
        <authorList>
            <person name="Wei Z."/>
            <person name="Peng F."/>
        </authorList>
    </citation>
    <scope>NUCLEOTIDE SEQUENCE [LARGE SCALE GENOMIC DNA]</scope>
    <source>
        <strain evidence="2 3">AQ6-296</strain>
    </source>
</reference>
<evidence type="ECO:0000313" key="2">
    <source>
        <dbReference type="EMBL" id="QBB70146.1"/>
    </source>
</evidence>
<dbReference type="Pfam" id="PF01814">
    <property type="entry name" value="Hemerythrin"/>
    <property type="match status" value="1"/>
</dbReference>
<evidence type="ECO:0000313" key="3">
    <source>
        <dbReference type="Proteomes" id="UP000291562"/>
    </source>
</evidence>
<dbReference type="InterPro" id="IPR012312">
    <property type="entry name" value="Hemerythrin-like"/>
</dbReference>